<dbReference type="PANTHER" id="PTHR30561:SF1">
    <property type="entry name" value="MULTIDRUG TRANSPORTER EMRE"/>
    <property type="match status" value="1"/>
</dbReference>
<dbReference type="InterPro" id="IPR037185">
    <property type="entry name" value="EmrE-like"/>
</dbReference>
<evidence type="ECO:0000256" key="1">
    <source>
        <dbReference type="ARBA" id="ARBA00004651"/>
    </source>
</evidence>
<evidence type="ECO:0000256" key="6">
    <source>
        <dbReference type="ARBA" id="ARBA00022989"/>
    </source>
</evidence>
<reference evidence="11 12" key="1">
    <citation type="journal article" date="2019" name="Int. J. Syst. Evol. Microbiol.">
        <title>The Global Catalogue of Microorganisms (GCM) 10K type strain sequencing project: providing services to taxonomists for standard genome sequencing and annotation.</title>
        <authorList>
            <consortium name="The Broad Institute Genomics Platform"/>
            <consortium name="The Broad Institute Genome Sequencing Center for Infectious Disease"/>
            <person name="Wu L."/>
            <person name="Ma J."/>
        </authorList>
    </citation>
    <scope>NUCLEOTIDE SEQUENCE [LARGE SCALE GENOMIC DNA]</scope>
    <source>
        <strain evidence="11 12">JCM 16227</strain>
    </source>
</reference>
<dbReference type="Pfam" id="PF00893">
    <property type="entry name" value="Multi_Drug_Res"/>
    <property type="match status" value="1"/>
</dbReference>
<keyword evidence="7 10" id="KW-0472">Membrane</keyword>
<evidence type="ECO:0000256" key="5">
    <source>
        <dbReference type="ARBA" id="ARBA00022692"/>
    </source>
</evidence>
<comment type="caution">
    <text evidence="11">The sequence shown here is derived from an EMBL/GenBank/DDBJ whole genome shotgun (WGS) entry which is preliminary data.</text>
</comment>
<organism evidence="11 12">
    <name type="scientific">Gordonia cholesterolivorans</name>
    <dbReference type="NCBI Taxonomy" id="559625"/>
    <lineage>
        <taxon>Bacteria</taxon>
        <taxon>Bacillati</taxon>
        <taxon>Actinomycetota</taxon>
        <taxon>Actinomycetes</taxon>
        <taxon>Mycobacteriales</taxon>
        <taxon>Gordoniaceae</taxon>
        <taxon>Gordonia</taxon>
    </lineage>
</organism>
<keyword evidence="6 10" id="KW-1133">Transmembrane helix</keyword>
<feature type="transmembrane region" description="Helical" evidence="10">
    <location>
        <begin position="84"/>
        <end position="102"/>
    </location>
</feature>
<dbReference type="Gene3D" id="1.10.3730.20">
    <property type="match status" value="1"/>
</dbReference>
<gene>
    <name evidence="11" type="ORF">GCM10009855_04600</name>
</gene>
<evidence type="ECO:0000256" key="4">
    <source>
        <dbReference type="ARBA" id="ARBA00022475"/>
    </source>
</evidence>
<sequence length="103" mass="10842">MSWVWLLLSIASEVTGTLGLRAAGAGRRRWLILVGIGYTCAFVFLGFALDAGVPVSVAYGIWTAVGIVAIATLARVIWKDPLTGRMLLGMALIIAGVLLVELG</sequence>
<dbReference type="PANTHER" id="PTHR30561">
    <property type="entry name" value="SMR FAMILY PROTON-DEPENDENT DRUG EFFLUX TRANSPORTER SUGE"/>
    <property type="match status" value="1"/>
</dbReference>
<keyword evidence="12" id="KW-1185">Reference proteome</keyword>
<keyword evidence="8" id="KW-0046">Antibiotic resistance</keyword>
<keyword evidence="3" id="KW-0813">Transport</keyword>
<keyword evidence="5 9" id="KW-0812">Transmembrane</keyword>
<dbReference type="InterPro" id="IPR045324">
    <property type="entry name" value="Small_multidrug_res"/>
</dbReference>
<dbReference type="RefSeq" id="WP_006896926.1">
    <property type="nucleotide sequence ID" value="NZ_BAAARB010000002.1"/>
</dbReference>
<dbReference type="InterPro" id="IPR000390">
    <property type="entry name" value="Small_drug/metabolite_transptr"/>
</dbReference>
<evidence type="ECO:0000313" key="12">
    <source>
        <dbReference type="Proteomes" id="UP001501170"/>
    </source>
</evidence>
<dbReference type="SUPFAM" id="SSF103481">
    <property type="entry name" value="Multidrug resistance efflux transporter EmrE"/>
    <property type="match status" value="1"/>
</dbReference>
<comment type="similarity">
    <text evidence="2">Belongs to the drug/metabolite transporter (DMT) superfamily. Small multidrug resistance (SMR) (TC 2.A.7.1) family. Mmr subfamily.</text>
</comment>
<feature type="transmembrane region" description="Helical" evidence="10">
    <location>
        <begin position="29"/>
        <end position="49"/>
    </location>
</feature>
<evidence type="ECO:0000256" key="9">
    <source>
        <dbReference type="RuleBase" id="RU003942"/>
    </source>
</evidence>
<protein>
    <submittedName>
        <fullName evidence="11">Multidrug efflux SMR transporter</fullName>
    </submittedName>
</protein>
<dbReference type="EMBL" id="BAAARB010000002">
    <property type="protein sequence ID" value="GAA2368392.1"/>
    <property type="molecule type" value="Genomic_DNA"/>
</dbReference>
<evidence type="ECO:0000256" key="3">
    <source>
        <dbReference type="ARBA" id="ARBA00022448"/>
    </source>
</evidence>
<evidence type="ECO:0000313" key="11">
    <source>
        <dbReference type="EMBL" id="GAA2368392.1"/>
    </source>
</evidence>
<evidence type="ECO:0000256" key="2">
    <source>
        <dbReference type="ARBA" id="ARBA00007822"/>
    </source>
</evidence>
<dbReference type="Proteomes" id="UP001501170">
    <property type="component" value="Unassembled WGS sequence"/>
</dbReference>
<accession>A0ABN3H3A2</accession>
<evidence type="ECO:0000256" key="7">
    <source>
        <dbReference type="ARBA" id="ARBA00023136"/>
    </source>
</evidence>
<feature type="transmembrane region" description="Helical" evidence="10">
    <location>
        <begin position="56"/>
        <end position="78"/>
    </location>
</feature>
<evidence type="ECO:0000256" key="8">
    <source>
        <dbReference type="ARBA" id="ARBA00023251"/>
    </source>
</evidence>
<name>A0ABN3H3A2_9ACTN</name>
<keyword evidence="4" id="KW-1003">Cell membrane</keyword>
<proteinExistence type="inferred from homology"/>
<comment type="subcellular location">
    <subcellularLocation>
        <location evidence="1 9">Cell membrane</location>
        <topology evidence="1 9">Multi-pass membrane protein</topology>
    </subcellularLocation>
</comment>
<evidence type="ECO:0000256" key="10">
    <source>
        <dbReference type="SAM" id="Phobius"/>
    </source>
</evidence>